<protein>
    <submittedName>
        <fullName evidence="3">DUF2892 domain-containing protein</fullName>
    </submittedName>
</protein>
<evidence type="ECO:0000256" key="1">
    <source>
        <dbReference type="SAM" id="Phobius"/>
    </source>
</evidence>
<dbReference type="RefSeq" id="WP_101532243.1">
    <property type="nucleotide sequence ID" value="NZ_JBFHIU010000095.1"/>
</dbReference>
<organism evidence="3 4">
    <name type="scientific">Cohaesibacter celericrescens</name>
    <dbReference type="NCBI Taxonomy" id="2067669"/>
    <lineage>
        <taxon>Bacteria</taxon>
        <taxon>Pseudomonadati</taxon>
        <taxon>Pseudomonadota</taxon>
        <taxon>Alphaproteobacteria</taxon>
        <taxon>Hyphomicrobiales</taxon>
        <taxon>Cohaesibacteraceae</taxon>
    </lineage>
</organism>
<dbReference type="OrthoDB" id="9804804at2"/>
<keyword evidence="4" id="KW-1185">Reference proteome</keyword>
<keyword evidence="1" id="KW-0812">Transmembrane</keyword>
<proteinExistence type="predicted"/>
<dbReference type="Proteomes" id="UP000234881">
    <property type="component" value="Unassembled WGS sequence"/>
</dbReference>
<evidence type="ECO:0000313" key="4">
    <source>
        <dbReference type="Proteomes" id="UP000234881"/>
    </source>
</evidence>
<dbReference type="Pfam" id="PF11127">
    <property type="entry name" value="YgaP-like_TM"/>
    <property type="match status" value="1"/>
</dbReference>
<name>A0A2N5XXD4_9HYPH</name>
<reference evidence="3 4" key="1">
    <citation type="submission" date="2018-01" db="EMBL/GenBank/DDBJ databases">
        <title>The draft genome sequence of Cohaesibacter sp. H1304.</title>
        <authorList>
            <person name="Wang N.-N."/>
            <person name="Du Z.-J."/>
        </authorList>
    </citation>
    <scope>NUCLEOTIDE SEQUENCE [LARGE SCALE GENOMIC DNA]</scope>
    <source>
        <strain evidence="3 4">H1304</strain>
    </source>
</reference>
<evidence type="ECO:0000313" key="3">
    <source>
        <dbReference type="EMBL" id="PLW79161.1"/>
    </source>
</evidence>
<feature type="transmembrane region" description="Helical" evidence="1">
    <location>
        <begin position="12"/>
        <end position="28"/>
    </location>
</feature>
<evidence type="ECO:0000259" key="2">
    <source>
        <dbReference type="Pfam" id="PF11127"/>
    </source>
</evidence>
<dbReference type="EMBL" id="PKUQ01000001">
    <property type="protein sequence ID" value="PLW79161.1"/>
    <property type="molecule type" value="Genomic_DNA"/>
</dbReference>
<accession>A0A2N5XXD4</accession>
<keyword evidence="1" id="KW-1133">Transmembrane helix</keyword>
<comment type="caution">
    <text evidence="3">The sequence shown here is derived from an EMBL/GenBank/DDBJ whole genome shotgun (WGS) entry which is preliminary data.</text>
</comment>
<gene>
    <name evidence="3" type="ORF">C0081_02740</name>
</gene>
<keyword evidence="1" id="KW-0472">Membrane</keyword>
<sequence>MTVNVGSLDRVLRIVVGVALLSMMFIGPKTMWGLIGIIPLATGLMRSCPLYSIFGLNTCGKK</sequence>
<dbReference type="InterPro" id="IPR021309">
    <property type="entry name" value="YgaP-like_TM"/>
</dbReference>
<feature type="domain" description="Inner membrane protein YgaP-like transmembrane" evidence="2">
    <location>
        <begin position="1"/>
        <end position="62"/>
    </location>
</feature>
<dbReference type="AlphaFoldDB" id="A0A2N5XXD4"/>